<feature type="transmembrane region" description="Helical" evidence="1">
    <location>
        <begin position="6"/>
        <end position="23"/>
    </location>
</feature>
<keyword evidence="1" id="KW-0472">Membrane</keyword>
<dbReference type="Proteomes" id="UP000229976">
    <property type="component" value="Unassembled WGS sequence"/>
</dbReference>
<keyword evidence="1" id="KW-0812">Transmembrane</keyword>
<evidence type="ECO:0000256" key="1">
    <source>
        <dbReference type="SAM" id="Phobius"/>
    </source>
</evidence>
<dbReference type="EMBL" id="PCRO01000017">
    <property type="protein sequence ID" value="PIP22927.1"/>
    <property type="molecule type" value="Genomic_DNA"/>
</dbReference>
<feature type="transmembrane region" description="Helical" evidence="1">
    <location>
        <begin position="32"/>
        <end position="49"/>
    </location>
</feature>
<protein>
    <submittedName>
        <fullName evidence="2">Uncharacterized protein</fullName>
    </submittedName>
</protein>
<organism evidence="2 3">
    <name type="scientific">Candidatus Nealsonbacteria bacterium CG23_combo_of_CG06-09_8_20_14_all_39_17</name>
    <dbReference type="NCBI Taxonomy" id="1974722"/>
    <lineage>
        <taxon>Bacteria</taxon>
        <taxon>Candidatus Nealsoniibacteriota</taxon>
    </lineage>
</organism>
<evidence type="ECO:0000313" key="2">
    <source>
        <dbReference type="EMBL" id="PIP22927.1"/>
    </source>
</evidence>
<sequence>MVEIFIIISIASLAVIAGFLFLNKRIKPEVEISRLATFAFVLVLLGIFFGDNRLFGYSFMGAGVILATIDLIKNLINKKSLKK</sequence>
<proteinExistence type="predicted"/>
<name>A0A2G9YUM3_9BACT</name>
<evidence type="ECO:0000313" key="3">
    <source>
        <dbReference type="Proteomes" id="UP000229976"/>
    </source>
</evidence>
<gene>
    <name evidence="2" type="ORF">COX37_01335</name>
</gene>
<accession>A0A2G9YUM3</accession>
<reference evidence="2 3" key="1">
    <citation type="submission" date="2017-09" db="EMBL/GenBank/DDBJ databases">
        <title>Depth-based differentiation of microbial function through sediment-hosted aquifers and enrichment of novel symbionts in the deep terrestrial subsurface.</title>
        <authorList>
            <person name="Probst A.J."/>
            <person name="Ladd B."/>
            <person name="Jarett J.K."/>
            <person name="Geller-Mcgrath D.E."/>
            <person name="Sieber C.M."/>
            <person name="Emerson J.B."/>
            <person name="Anantharaman K."/>
            <person name="Thomas B.C."/>
            <person name="Malmstrom R."/>
            <person name="Stieglmeier M."/>
            <person name="Klingl A."/>
            <person name="Woyke T."/>
            <person name="Ryan C.M."/>
            <person name="Banfield J.F."/>
        </authorList>
    </citation>
    <scope>NUCLEOTIDE SEQUENCE [LARGE SCALE GENOMIC DNA]</scope>
    <source>
        <strain evidence="2">CG23_combo_of_CG06-09_8_20_14_all_39_17</strain>
    </source>
</reference>
<feature type="transmembrane region" description="Helical" evidence="1">
    <location>
        <begin position="55"/>
        <end position="76"/>
    </location>
</feature>
<dbReference type="AlphaFoldDB" id="A0A2G9YUM3"/>
<comment type="caution">
    <text evidence="2">The sequence shown here is derived from an EMBL/GenBank/DDBJ whole genome shotgun (WGS) entry which is preliminary data.</text>
</comment>
<keyword evidence="1" id="KW-1133">Transmembrane helix</keyword>